<name>A0A835XVY6_9CHLO</name>
<dbReference type="AlphaFoldDB" id="A0A835XVY6"/>
<proteinExistence type="predicted"/>
<dbReference type="Proteomes" id="UP000612055">
    <property type="component" value="Unassembled WGS sequence"/>
</dbReference>
<reference evidence="1" key="1">
    <citation type="journal article" date="2020" name="bioRxiv">
        <title>Comparative genomics of Chlamydomonas.</title>
        <authorList>
            <person name="Craig R.J."/>
            <person name="Hasan A.R."/>
            <person name="Ness R.W."/>
            <person name="Keightley P.D."/>
        </authorList>
    </citation>
    <scope>NUCLEOTIDE SEQUENCE</scope>
    <source>
        <strain evidence="1">CCAP 11/70</strain>
    </source>
</reference>
<evidence type="ECO:0000313" key="2">
    <source>
        <dbReference type="Proteomes" id="UP000612055"/>
    </source>
</evidence>
<organism evidence="1 2">
    <name type="scientific">Edaphochlamys debaryana</name>
    <dbReference type="NCBI Taxonomy" id="47281"/>
    <lineage>
        <taxon>Eukaryota</taxon>
        <taxon>Viridiplantae</taxon>
        <taxon>Chlorophyta</taxon>
        <taxon>core chlorophytes</taxon>
        <taxon>Chlorophyceae</taxon>
        <taxon>CS clade</taxon>
        <taxon>Chlamydomonadales</taxon>
        <taxon>Chlamydomonadales incertae sedis</taxon>
        <taxon>Edaphochlamys</taxon>
    </lineage>
</organism>
<comment type="caution">
    <text evidence="1">The sequence shown here is derived from an EMBL/GenBank/DDBJ whole genome shotgun (WGS) entry which is preliminary data.</text>
</comment>
<evidence type="ECO:0000313" key="1">
    <source>
        <dbReference type="EMBL" id="KAG2491223.1"/>
    </source>
</evidence>
<sequence>MADGVDAASAFSLLLRGRALRALLADEDALHDTMLGVDRALTERLGPAASGSSHVVSYQPLSSAGTLVLHCSDAAARAAAEAAAGSLVEQGRVGACGGGGAKDAGATQAELAVLPCHSSYDIDPLKEVQALWDGKDEGGPGPATGSREGEVERLRWALETWERLIALSEEWAEESYLS</sequence>
<accession>A0A835XVY6</accession>
<keyword evidence="2" id="KW-1185">Reference proteome</keyword>
<gene>
    <name evidence="1" type="ORF">HYH03_010432</name>
</gene>
<dbReference type="EMBL" id="JAEHOE010000055">
    <property type="protein sequence ID" value="KAG2491223.1"/>
    <property type="molecule type" value="Genomic_DNA"/>
</dbReference>
<protein>
    <submittedName>
        <fullName evidence="1">Uncharacterized protein</fullName>
    </submittedName>
</protein>